<dbReference type="SMART" id="SM00165">
    <property type="entry name" value="UBA"/>
    <property type="match status" value="1"/>
</dbReference>
<dbReference type="AlphaFoldDB" id="A0A8T3BBT7"/>
<dbReference type="InterPro" id="IPR036339">
    <property type="entry name" value="PUB-like_dom_sf"/>
</dbReference>
<dbReference type="EMBL" id="JAGYWB010000009">
    <property type="protein sequence ID" value="KAI0510509.1"/>
    <property type="molecule type" value="Genomic_DNA"/>
</dbReference>
<dbReference type="PANTHER" id="PTHR46713:SF1">
    <property type="entry name" value="F13M7.16 PROTEIN"/>
    <property type="match status" value="1"/>
</dbReference>
<accession>A0A8T3BBT7</accession>
<reference evidence="3" key="1">
    <citation type="journal article" date="2022" name="Front. Genet.">
        <title>Chromosome-Scale Assembly of the Dendrobium nobile Genome Provides Insights Into the Molecular Mechanism of the Biosynthesis of the Medicinal Active Ingredient of Dendrobium.</title>
        <authorList>
            <person name="Xu Q."/>
            <person name="Niu S.-C."/>
            <person name="Li K.-L."/>
            <person name="Zheng P.-J."/>
            <person name="Zhang X.-J."/>
            <person name="Jia Y."/>
            <person name="Liu Y."/>
            <person name="Niu Y.-X."/>
            <person name="Yu L.-H."/>
            <person name="Chen D.-F."/>
            <person name="Zhang G.-Q."/>
        </authorList>
    </citation>
    <scope>NUCLEOTIDE SEQUENCE</scope>
    <source>
        <tissue evidence="3">Leaf</tissue>
    </source>
</reference>
<feature type="region of interest" description="Disordered" evidence="1">
    <location>
        <begin position="87"/>
        <end position="110"/>
    </location>
</feature>
<evidence type="ECO:0000313" key="3">
    <source>
        <dbReference type="EMBL" id="KAI0510509.1"/>
    </source>
</evidence>
<protein>
    <recommendedName>
        <fullName evidence="2">UBA domain-containing protein</fullName>
    </recommendedName>
</protein>
<comment type="caution">
    <text evidence="3">The sequence shown here is derived from an EMBL/GenBank/DDBJ whole genome shotgun (WGS) entry which is preliminary data.</text>
</comment>
<gene>
    <name evidence="3" type="ORF">KFK09_011113</name>
</gene>
<feature type="domain" description="UBA" evidence="2">
    <location>
        <begin position="5"/>
        <end position="46"/>
    </location>
</feature>
<organism evidence="3 4">
    <name type="scientific">Dendrobium nobile</name>
    <name type="common">Orchid</name>
    <dbReference type="NCBI Taxonomy" id="94219"/>
    <lineage>
        <taxon>Eukaryota</taxon>
        <taxon>Viridiplantae</taxon>
        <taxon>Streptophyta</taxon>
        <taxon>Embryophyta</taxon>
        <taxon>Tracheophyta</taxon>
        <taxon>Spermatophyta</taxon>
        <taxon>Magnoliopsida</taxon>
        <taxon>Liliopsida</taxon>
        <taxon>Asparagales</taxon>
        <taxon>Orchidaceae</taxon>
        <taxon>Epidendroideae</taxon>
        <taxon>Malaxideae</taxon>
        <taxon>Dendrobiinae</taxon>
        <taxon>Dendrobium</taxon>
    </lineage>
</organism>
<dbReference type="PANTHER" id="PTHR46713">
    <property type="entry name" value="F13M7.16 PROTEIN"/>
    <property type="match status" value="1"/>
</dbReference>
<dbReference type="SUPFAM" id="SSF143503">
    <property type="entry name" value="PUG domain-like"/>
    <property type="match status" value="1"/>
</dbReference>
<name>A0A8T3BBT7_DENNO</name>
<dbReference type="CDD" id="cd10461">
    <property type="entry name" value="PUB_UBA_plant"/>
    <property type="match status" value="1"/>
</dbReference>
<keyword evidence="4" id="KW-1185">Reference proteome</keyword>
<dbReference type="Gene3D" id="1.20.58.2190">
    <property type="match status" value="1"/>
</dbReference>
<evidence type="ECO:0000256" key="1">
    <source>
        <dbReference type="SAM" id="MobiDB-lite"/>
    </source>
</evidence>
<dbReference type="PROSITE" id="PS50030">
    <property type="entry name" value="UBA"/>
    <property type="match status" value="1"/>
</dbReference>
<evidence type="ECO:0000313" key="4">
    <source>
        <dbReference type="Proteomes" id="UP000829196"/>
    </source>
</evidence>
<dbReference type="Pfam" id="PF09409">
    <property type="entry name" value="PUB"/>
    <property type="match status" value="1"/>
</dbReference>
<dbReference type="InterPro" id="IPR015940">
    <property type="entry name" value="UBA"/>
</dbReference>
<dbReference type="Gene3D" id="1.10.8.10">
    <property type="entry name" value="DNA helicase RuvA subunit, C-terminal domain"/>
    <property type="match status" value="1"/>
</dbReference>
<sequence>MAALGIDKRMLRELESMGFPTIRATRALYYSGNSSIEDAINWVLEHEGDSDIDQVPKVPIDVQIESGEPLHTGEDMEMKLKDLREQVRKKREDDERRMEREQEKERIRRGKRLMEDKRSEEENERQRIIAFRKAEKEEEKRARQKIRQQLELDKAERRRKLGLPPENPRTGKPTPLPIREGNVIKGPKSVIPSMEETLKDCLRSLKKNHKDDDAKVKKAFQTLLTYVANVVRNPDNEKYRKIRLSNPLFQDRVAKFKEGLEFLELCGFHKLEGNEFLYMPRNKVEMTILNSAGLALNSALTNPYFGMLSL</sequence>
<proteinExistence type="predicted"/>
<evidence type="ECO:0000259" key="2">
    <source>
        <dbReference type="PROSITE" id="PS50030"/>
    </source>
</evidence>
<dbReference type="SUPFAM" id="SSF46934">
    <property type="entry name" value="UBA-like"/>
    <property type="match status" value="1"/>
</dbReference>
<dbReference type="OrthoDB" id="336240at2759"/>
<dbReference type="Proteomes" id="UP000829196">
    <property type="component" value="Unassembled WGS sequence"/>
</dbReference>
<feature type="region of interest" description="Disordered" evidence="1">
    <location>
        <begin position="134"/>
        <end position="186"/>
    </location>
</feature>
<dbReference type="Pfam" id="PF22562">
    <property type="entry name" value="UBA_7"/>
    <property type="match status" value="1"/>
</dbReference>
<dbReference type="InterPro" id="IPR009060">
    <property type="entry name" value="UBA-like_sf"/>
</dbReference>
<dbReference type="InterPro" id="IPR018997">
    <property type="entry name" value="PUB_domain"/>
</dbReference>
<dbReference type="SMART" id="SM00580">
    <property type="entry name" value="PUG"/>
    <property type="match status" value="1"/>
</dbReference>
<dbReference type="SMR" id="A0A8T3BBT7"/>